<dbReference type="EMBL" id="VDMD01000005">
    <property type="protein sequence ID" value="TRM65455.1"/>
    <property type="molecule type" value="Genomic_DNA"/>
</dbReference>
<accession>A0A550CKX3</accession>
<comment type="caution">
    <text evidence="2">The sequence shown here is derived from an EMBL/GenBank/DDBJ whole genome shotgun (WGS) entry which is preliminary data.</text>
</comment>
<sequence length="70" mass="8057">MRRCVLQHESQNALRGHRLPPQRHNRVAALLRARSPSLRAISMSPWHPGVWSIVKMVQRTCGAYLGTRMK</sequence>
<dbReference type="AlphaFoldDB" id="A0A550CKX3"/>
<evidence type="ECO:0000313" key="2">
    <source>
        <dbReference type="EMBL" id="TRM65455.1"/>
    </source>
</evidence>
<protein>
    <submittedName>
        <fullName evidence="2">Uncharacterized protein</fullName>
    </submittedName>
</protein>
<keyword evidence="3" id="KW-1185">Reference proteome</keyword>
<feature type="region of interest" description="Disordered" evidence="1">
    <location>
        <begin position="1"/>
        <end position="21"/>
    </location>
</feature>
<reference evidence="2 3" key="1">
    <citation type="journal article" date="2019" name="New Phytol.">
        <title>Comparative genomics reveals unique wood-decay strategies and fruiting body development in the Schizophyllaceae.</title>
        <authorList>
            <person name="Almasi E."/>
            <person name="Sahu N."/>
            <person name="Krizsan K."/>
            <person name="Balint B."/>
            <person name="Kovacs G.M."/>
            <person name="Kiss B."/>
            <person name="Cseklye J."/>
            <person name="Drula E."/>
            <person name="Henrissat B."/>
            <person name="Nagy I."/>
            <person name="Chovatia M."/>
            <person name="Adam C."/>
            <person name="LaButti K."/>
            <person name="Lipzen A."/>
            <person name="Riley R."/>
            <person name="Grigoriev I.V."/>
            <person name="Nagy L.G."/>
        </authorList>
    </citation>
    <scope>NUCLEOTIDE SEQUENCE [LARGE SCALE GENOMIC DNA]</scope>
    <source>
        <strain evidence="2 3">NL-1724</strain>
    </source>
</reference>
<gene>
    <name evidence="2" type="ORF">BD626DRAFT_219018</name>
</gene>
<evidence type="ECO:0000256" key="1">
    <source>
        <dbReference type="SAM" id="MobiDB-lite"/>
    </source>
</evidence>
<evidence type="ECO:0000313" key="3">
    <source>
        <dbReference type="Proteomes" id="UP000320762"/>
    </source>
</evidence>
<organism evidence="2 3">
    <name type="scientific">Schizophyllum amplum</name>
    <dbReference type="NCBI Taxonomy" id="97359"/>
    <lineage>
        <taxon>Eukaryota</taxon>
        <taxon>Fungi</taxon>
        <taxon>Dikarya</taxon>
        <taxon>Basidiomycota</taxon>
        <taxon>Agaricomycotina</taxon>
        <taxon>Agaricomycetes</taxon>
        <taxon>Agaricomycetidae</taxon>
        <taxon>Agaricales</taxon>
        <taxon>Schizophyllaceae</taxon>
        <taxon>Schizophyllum</taxon>
    </lineage>
</organism>
<dbReference type="Proteomes" id="UP000320762">
    <property type="component" value="Unassembled WGS sequence"/>
</dbReference>
<name>A0A550CKX3_9AGAR</name>
<proteinExistence type="predicted"/>